<comment type="catalytic activity">
    <reaction evidence="6">
        <text>D-lyxose = D-xylulose</text>
        <dbReference type="Rhea" id="RHEA:14201"/>
        <dbReference type="ChEBI" id="CHEBI:16789"/>
        <dbReference type="ChEBI" id="CHEBI:17140"/>
        <dbReference type="EC" id="5.3.1.15"/>
    </reaction>
</comment>
<evidence type="ECO:0000313" key="11">
    <source>
        <dbReference type="Proteomes" id="UP000275076"/>
    </source>
</evidence>
<proteinExistence type="inferred from homology"/>
<evidence type="ECO:0000313" key="10">
    <source>
        <dbReference type="EMBL" id="RSL32120.1"/>
    </source>
</evidence>
<keyword evidence="2" id="KW-0479">Metal-binding</keyword>
<feature type="region of interest" description="Disordered" evidence="9">
    <location>
        <begin position="157"/>
        <end position="181"/>
    </location>
</feature>
<evidence type="ECO:0000256" key="2">
    <source>
        <dbReference type="ARBA" id="ARBA00022723"/>
    </source>
</evidence>
<dbReference type="GO" id="GO:0047828">
    <property type="term" value="F:D-lyxose ketol-isomerase activity"/>
    <property type="evidence" value="ECO:0007669"/>
    <property type="project" value="UniProtKB-EC"/>
</dbReference>
<dbReference type="EC" id="5.3.1.15" evidence="8"/>
<feature type="compositionally biased region" description="Basic and acidic residues" evidence="9">
    <location>
        <begin position="172"/>
        <end position="181"/>
    </location>
</feature>
<evidence type="ECO:0000256" key="7">
    <source>
        <dbReference type="ARBA" id="ARBA00044951"/>
    </source>
</evidence>
<evidence type="ECO:0000256" key="9">
    <source>
        <dbReference type="SAM" id="MobiDB-lite"/>
    </source>
</evidence>
<dbReference type="RefSeq" id="WP_125557200.1">
    <property type="nucleotide sequence ID" value="NZ_RBVX01000017.1"/>
</dbReference>
<accession>A0A428N140</accession>
<evidence type="ECO:0000256" key="5">
    <source>
        <dbReference type="ARBA" id="ARBA00023277"/>
    </source>
</evidence>
<gene>
    <name evidence="10" type="ORF">D7Z54_16970</name>
</gene>
<dbReference type="InterPro" id="IPR011051">
    <property type="entry name" value="RmlC_Cupin_sf"/>
</dbReference>
<dbReference type="Pfam" id="PF07385">
    <property type="entry name" value="Lyx_isomer"/>
    <property type="match status" value="1"/>
</dbReference>
<sequence>MVSQKEYKDIHQKCLSYFEKAGIVLTQNEVEDLEVTDFGLDRVQEMGLQLVVYVNTERCCAKELVLLPRQTCPEHTHPPVGDSEGKEETFRCRQGTVYLYVPGSKTDEPKALPPADKKQYYTVWNEIVLKPGEQYTISPNTPHWFQGGEEGAVVSEFSTKSTDENDVFTDPEITRTNENEA</sequence>
<dbReference type="OrthoDB" id="9781654at2"/>
<evidence type="ECO:0000256" key="3">
    <source>
        <dbReference type="ARBA" id="ARBA00023211"/>
    </source>
</evidence>
<keyword evidence="5" id="KW-0119">Carbohydrate metabolism</keyword>
<evidence type="ECO:0000256" key="1">
    <source>
        <dbReference type="ARBA" id="ARBA00001936"/>
    </source>
</evidence>
<protein>
    <recommendedName>
        <fullName evidence="8">D-lyxose ketol-isomerase</fullName>
        <ecNumber evidence="8">5.3.1.15</ecNumber>
    </recommendedName>
</protein>
<organism evidence="10 11">
    <name type="scientific">Salibacterium salarium</name>
    <dbReference type="NCBI Taxonomy" id="284579"/>
    <lineage>
        <taxon>Bacteria</taxon>
        <taxon>Bacillati</taxon>
        <taxon>Bacillota</taxon>
        <taxon>Bacilli</taxon>
        <taxon>Bacillales</taxon>
        <taxon>Bacillaceae</taxon>
    </lineage>
</organism>
<dbReference type="AlphaFoldDB" id="A0A428N140"/>
<comment type="caution">
    <text evidence="10">The sequence shown here is derived from an EMBL/GenBank/DDBJ whole genome shotgun (WGS) entry which is preliminary data.</text>
</comment>
<keyword evidence="3" id="KW-0464">Manganese</keyword>
<dbReference type="InterPro" id="IPR014710">
    <property type="entry name" value="RmlC-like_jellyroll"/>
</dbReference>
<keyword evidence="11" id="KW-1185">Reference proteome</keyword>
<dbReference type="GO" id="GO:0046872">
    <property type="term" value="F:metal ion binding"/>
    <property type="evidence" value="ECO:0007669"/>
    <property type="project" value="UniProtKB-KW"/>
</dbReference>
<dbReference type="CDD" id="cd20308">
    <property type="entry name" value="cupin_YdaE"/>
    <property type="match status" value="1"/>
</dbReference>
<keyword evidence="4 10" id="KW-0413">Isomerase</keyword>
<evidence type="ECO:0000256" key="6">
    <source>
        <dbReference type="ARBA" id="ARBA00044907"/>
    </source>
</evidence>
<dbReference type="Gene3D" id="2.60.120.10">
    <property type="entry name" value="Jelly Rolls"/>
    <property type="match status" value="1"/>
</dbReference>
<name>A0A428N140_9BACI</name>
<comment type="similarity">
    <text evidence="7">Belongs to the D-lyxose ketol-isomerase family.</text>
</comment>
<dbReference type="InterPro" id="IPR010864">
    <property type="entry name" value="D-lyxose_isomer"/>
</dbReference>
<comment type="cofactor">
    <cofactor evidence="1">
        <name>Mn(2+)</name>
        <dbReference type="ChEBI" id="CHEBI:29035"/>
    </cofactor>
</comment>
<evidence type="ECO:0000256" key="8">
    <source>
        <dbReference type="ARBA" id="ARBA00044972"/>
    </source>
</evidence>
<evidence type="ECO:0000256" key="4">
    <source>
        <dbReference type="ARBA" id="ARBA00023235"/>
    </source>
</evidence>
<dbReference type="SUPFAM" id="SSF51182">
    <property type="entry name" value="RmlC-like cupins"/>
    <property type="match status" value="1"/>
</dbReference>
<dbReference type="EMBL" id="RBVX01000017">
    <property type="protein sequence ID" value="RSL32120.1"/>
    <property type="molecule type" value="Genomic_DNA"/>
</dbReference>
<dbReference type="Proteomes" id="UP000275076">
    <property type="component" value="Unassembled WGS sequence"/>
</dbReference>
<reference evidence="10 11" key="1">
    <citation type="submission" date="2018-10" db="EMBL/GenBank/DDBJ databases">
        <title>Draft genome sequence of Bacillus salarius IM0101, isolated from a hypersaline soil in Inner Mongolia, China.</title>
        <authorList>
            <person name="Yamprayoonswat W."/>
            <person name="Boonvisut S."/>
            <person name="Jumpathong W."/>
            <person name="Sittihan S."/>
            <person name="Ruangsuj P."/>
            <person name="Wanthongcharoen S."/>
            <person name="Thongpramul N."/>
            <person name="Pimmason S."/>
            <person name="Yu B."/>
            <person name="Yasawong M."/>
        </authorList>
    </citation>
    <scope>NUCLEOTIDE SEQUENCE [LARGE SCALE GENOMIC DNA]</scope>
    <source>
        <strain evidence="10 11">IM0101</strain>
    </source>
</reference>